<protein>
    <submittedName>
        <fullName evidence="2">Uncharacterized protein</fullName>
    </submittedName>
</protein>
<feature type="transmembrane region" description="Helical" evidence="1">
    <location>
        <begin position="46"/>
        <end position="68"/>
    </location>
</feature>
<keyword evidence="3" id="KW-1185">Reference proteome</keyword>
<sequence length="126" mass="13966">MQHGPGYYERLAQEDAKRRGLSSEEYGVYKGSVGSAVPPVNSASGLLIISIVLTVIMVGVTVGIGFLVAQSLGLIEPTPGDANLDPVMWFFVLVFYVFPVWSWVYYVRERRAQKLRMSRGLPKNLS</sequence>
<dbReference type="Proteomes" id="UP001501742">
    <property type="component" value="Unassembled WGS sequence"/>
</dbReference>
<reference evidence="2 3" key="1">
    <citation type="journal article" date="2019" name="Int. J. Syst. Evol. Microbiol.">
        <title>The Global Catalogue of Microorganisms (GCM) 10K type strain sequencing project: providing services to taxonomists for standard genome sequencing and annotation.</title>
        <authorList>
            <consortium name="The Broad Institute Genomics Platform"/>
            <consortium name="The Broad Institute Genome Sequencing Center for Infectious Disease"/>
            <person name="Wu L."/>
            <person name="Ma J."/>
        </authorList>
    </citation>
    <scope>NUCLEOTIDE SEQUENCE [LARGE SCALE GENOMIC DNA]</scope>
    <source>
        <strain evidence="2 3">JCM 12140</strain>
    </source>
</reference>
<comment type="caution">
    <text evidence="2">The sequence shown here is derived from an EMBL/GenBank/DDBJ whole genome shotgun (WGS) entry which is preliminary data.</text>
</comment>
<proteinExistence type="predicted"/>
<evidence type="ECO:0000313" key="3">
    <source>
        <dbReference type="Proteomes" id="UP001501742"/>
    </source>
</evidence>
<name>A0ABN1ZE56_9MICO</name>
<feature type="transmembrane region" description="Helical" evidence="1">
    <location>
        <begin position="88"/>
        <end position="107"/>
    </location>
</feature>
<evidence type="ECO:0000256" key="1">
    <source>
        <dbReference type="SAM" id="Phobius"/>
    </source>
</evidence>
<organism evidence="2 3">
    <name type="scientific">Curtobacterium herbarum</name>
    <dbReference type="NCBI Taxonomy" id="150122"/>
    <lineage>
        <taxon>Bacteria</taxon>
        <taxon>Bacillati</taxon>
        <taxon>Actinomycetota</taxon>
        <taxon>Actinomycetes</taxon>
        <taxon>Micrococcales</taxon>
        <taxon>Microbacteriaceae</taxon>
        <taxon>Curtobacterium</taxon>
    </lineage>
</organism>
<keyword evidence="1" id="KW-0812">Transmembrane</keyword>
<gene>
    <name evidence="2" type="ORF">GCM10009627_22760</name>
</gene>
<keyword evidence="1" id="KW-0472">Membrane</keyword>
<evidence type="ECO:0000313" key="2">
    <source>
        <dbReference type="EMBL" id="GAA1493930.1"/>
    </source>
</evidence>
<dbReference type="RefSeq" id="WP_259558814.1">
    <property type="nucleotide sequence ID" value="NZ_JANVAG010000004.1"/>
</dbReference>
<dbReference type="EMBL" id="BAAAJX010000011">
    <property type="protein sequence ID" value="GAA1493930.1"/>
    <property type="molecule type" value="Genomic_DNA"/>
</dbReference>
<keyword evidence="1" id="KW-1133">Transmembrane helix</keyword>
<accession>A0ABN1ZE56</accession>